<keyword evidence="1" id="KW-0732">Signal</keyword>
<evidence type="ECO:0000259" key="2">
    <source>
        <dbReference type="Pfam" id="PF07007"/>
    </source>
</evidence>
<feature type="domain" description="Lysozyme inhibitor LprI-like N-terminal" evidence="2">
    <location>
        <begin position="264"/>
        <end position="319"/>
    </location>
</feature>
<feature type="chain" id="PRO_5008355541" evidence="1">
    <location>
        <begin position="29"/>
        <end position="348"/>
    </location>
</feature>
<dbReference type="Gene3D" id="1.20.1270.180">
    <property type="match status" value="1"/>
</dbReference>
<dbReference type="EMBL" id="LOCQ01000051">
    <property type="protein sequence ID" value="OBV39906.1"/>
    <property type="molecule type" value="Genomic_DNA"/>
</dbReference>
<gene>
    <name evidence="3" type="ORF">ASR47_1012129</name>
</gene>
<dbReference type="Pfam" id="PF07007">
    <property type="entry name" value="LprI"/>
    <property type="match status" value="1"/>
</dbReference>
<dbReference type="PATRIC" id="fig|1747903.4.peg.3523"/>
<dbReference type="STRING" id="1747903.ASR47_1012129"/>
<comment type="caution">
    <text evidence="3">The sequence shown here is derived from an EMBL/GenBank/DDBJ whole genome shotgun (WGS) entry which is preliminary data.</text>
</comment>
<reference evidence="3 4" key="1">
    <citation type="submission" date="2016-04" db="EMBL/GenBank/DDBJ databases">
        <title>Draft genome sequence of Janthinobacterium psychrotolerans sp. nov., isolated from freshwater sediments in Denmark.</title>
        <authorList>
            <person name="Gong X."/>
            <person name="Skrivergaard S."/>
            <person name="Korsgaard B.S."/>
            <person name="Schreiber L."/>
            <person name="Marshall I.P."/>
            <person name="Finster K."/>
            <person name="Schramm A."/>
        </authorList>
    </citation>
    <scope>NUCLEOTIDE SEQUENCE [LARGE SCALE GENOMIC DNA]</scope>
    <source>
        <strain evidence="3 4">S3-2</strain>
    </source>
</reference>
<evidence type="ECO:0000313" key="3">
    <source>
        <dbReference type="EMBL" id="OBV39906.1"/>
    </source>
</evidence>
<dbReference type="AlphaFoldDB" id="A0A1A7C1U3"/>
<proteinExistence type="predicted"/>
<protein>
    <submittedName>
        <fullName evidence="3">Putative conserved protein YecT, DUF1311 family</fullName>
    </submittedName>
</protein>
<dbReference type="RefSeq" id="WP_065307546.1">
    <property type="nucleotide sequence ID" value="NZ_LOCQ01000051.1"/>
</dbReference>
<sequence>MKIDHSLLKTAFLVSGTLLASLAIGADAAPYPNTSAMGVGQAETTAWYAACMKVAKAAPPPADLPAPSAAASLQQCQAADLYYDTRSMSAPKPDDWRQVRHCAVATNNSEVLMMLYQNGQGVTKAPPLAMKYACGIAAAPAEMAIRVEHLQKLAASGQGNIDLCDDITSGYMMGVCSAIDARQKNRVRNQASGKATQAWPAAAQASYQKLEAASAKFADARAGKETDLGGTARAAMSIAARTAELDLLARDVKQYEAGKLPSSMTQAQAQALDKQLNVIYGKLMKQPKPDYAGAVDKDGIRDTQRLWLKYRDAWMDFGAVHYPSVTSHTWAAVLTARRNAQLQELLEP</sequence>
<dbReference type="InterPro" id="IPR009739">
    <property type="entry name" value="LprI-like_N"/>
</dbReference>
<name>A0A1A7C1U3_9BURK</name>
<accession>A0A1A7C1U3</accession>
<organism evidence="3 4">
    <name type="scientific">Janthinobacterium psychrotolerans</name>
    <dbReference type="NCBI Taxonomy" id="1747903"/>
    <lineage>
        <taxon>Bacteria</taxon>
        <taxon>Pseudomonadati</taxon>
        <taxon>Pseudomonadota</taxon>
        <taxon>Betaproteobacteria</taxon>
        <taxon>Burkholderiales</taxon>
        <taxon>Oxalobacteraceae</taxon>
        <taxon>Janthinobacterium</taxon>
    </lineage>
</organism>
<keyword evidence="4" id="KW-1185">Reference proteome</keyword>
<evidence type="ECO:0000256" key="1">
    <source>
        <dbReference type="SAM" id="SignalP"/>
    </source>
</evidence>
<dbReference type="Proteomes" id="UP000092713">
    <property type="component" value="Unassembled WGS sequence"/>
</dbReference>
<feature type="signal peptide" evidence="1">
    <location>
        <begin position="1"/>
        <end position="28"/>
    </location>
</feature>
<evidence type="ECO:0000313" key="4">
    <source>
        <dbReference type="Proteomes" id="UP000092713"/>
    </source>
</evidence>